<feature type="compositionally biased region" description="Low complexity" evidence="36">
    <location>
        <begin position="1087"/>
        <end position="1096"/>
    </location>
</feature>
<evidence type="ECO:0000256" key="1">
    <source>
        <dbReference type="ARBA" id="ARBA00001947"/>
    </source>
</evidence>
<dbReference type="Gene3D" id="3.30.40.10">
    <property type="entry name" value="Zinc/RING finger domain, C3HC4 (zinc finger)"/>
    <property type="match status" value="1"/>
</dbReference>
<dbReference type="InterPro" id="IPR037138">
    <property type="entry name" value="His_deacetylse_dom_sf"/>
</dbReference>
<protein>
    <recommendedName>
        <fullName evidence="33">Protein deacetylase HDAC6</fullName>
    </recommendedName>
    <alternativeName>
        <fullName evidence="34">Tubulin-lysine deacetylase HDAC6</fullName>
    </alternativeName>
</protein>
<evidence type="ECO:0000256" key="27">
    <source>
        <dbReference type="ARBA" id="ARBA00023242"/>
    </source>
</evidence>
<evidence type="ECO:0000256" key="32">
    <source>
        <dbReference type="ARBA" id="ARBA00050910"/>
    </source>
</evidence>
<evidence type="ECO:0000256" key="10">
    <source>
        <dbReference type="ARBA" id="ARBA00022481"/>
    </source>
</evidence>
<feature type="compositionally biased region" description="Basic and acidic residues" evidence="36">
    <location>
        <begin position="967"/>
        <end position="983"/>
    </location>
</feature>
<feature type="domain" description="UBP-type" evidence="37">
    <location>
        <begin position="1169"/>
        <end position="1267"/>
    </location>
</feature>
<dbReference type="InterPro" id="IPR023696">
    <property type="entry name" value="Ureohydrolase_dom_sf"/>
</dbReference>
<name>A0A6P8NTP1_GEOSA</name>
<evidence type="ECO:0000256" key="17">
    <source>
        <dbReference type="ARBA" id="ARBA00022771"/>
    </source>
</evidence>
<evidence type="ECO:0000313" key="39">
    <source>
        <dbReference type="RefSeq" id="XP_033779718.1"/>
    </source>
</evidence>
<evidence type="ECO:0000256" key="30">
    <source>
        <dbReference type="ARBA" id="ARBA00049193"/>
    </source>
</evidence>
<keyword evidence="38" id="KW-1185">Reference proteome</keyword>
<dbReference type="PANTHER" id="PTHR10625">
    <property type="entry name" value="HISTONE DEACETYLASE HDAC1-RELATED"/>
    <property type="match status" value="1"/>
</dbReference>
<evidence type="ECO:0000256" key="19">
    <source>
        <dbReference type="ARBA" id="ARBA00022801"/>
    </source>
</evidence>
<feature type="region of interest" description="Disordered" evidence="36">
    <location>
        <begin position="865"/>
        <end position="1020"/>
    </location>
</feature>
<dbReference type="GO" id="GO:0006950">
    <property type="term" value="P:response to stress"/>
    <property type="evidence" value="ECO:0007669"/>
    <property type="project" value="UniProtKB-ARBA"/>
</dbReference>
<dbReference type="GO" id="GO:0043204">
    <property type="term" value="C:perikaryon"/>
    <property type="evidence" value="ECO:0007669"/>
    <property type="project" value="UniProtKB-SubCell"/>
</dbReference>
<feature type="compositionally biased region" description="Polar residues" evidence="36">
    <location>
        <begin position="907"/>
        <end position="929"/>
    </location>
</feature>
<keyword evidence="17 35" id="KW-0863">Zinc-finger</keyword>
<evidence type="ECO:0000256" key="26">
    <source>
        <dbReference type="ARBA" id="ARBA00023212"/>
    </source>
</evidence>
<evidence type="ECO:0000256" key="31">
    <source>
        <dbReference type="ARBA" id="ARBA00049416"/>
    </source>
</evidence>
<dbReference type="InterPro" id="IPR023801">
    <property type="entry name" value="His_deacetylse_dom"/>
</dbReference>
<keyword evidence="15" id="KW-0479">Metal-binding</keyword>
<comment type="pathway">
    <text evidence="8">Protein modification; protein ubiquitination.</text>
</comment>
<dbReference type="Pfam" id="PF00850">
    <property type="entry name" value="Hist_deacetyl"/>
    <property type="match status" value="2"/>
</dbReference>
<keyword evidence="18" id="KW-0833">Ubl conjugation pathway</keyword>
<dbReference type="PANTHER" id="PTHR10625:SF21">
    <property type="entry name" value="HISTONE DEACETYLASE 6"/>
    <property type="match status" value="1"/>
</dbReference>
<dbReference type="GO" id="GO:0016740">
    <property type="term" value="F:transferase activity"/>
    <property type="evidence" value="ECO:0007669"/>
    <property type="project" value="UniProtKB-KW"/>
</dbReference>
<evidence type="ECO:0000256" key="13">
    <source>
        <dbReference type="ARBA" id="ARBA00022553"/>
    </source>
</evidence>
<feature type="compositionally biased region" description="Low complexity" evidence="36">
    <location>
        <begin position="14"/>
        <end position="29"/>
    </location>
</feature>
<dbReference type="GO" id="GO:0051129">
    <property type="term" value="P:negative regulation of cellular component organization"/>
    <property type="evidence" value="ECO:0007669"/>
    <property type="project" value="UniProtKB-ARBA"/>
</dbReference>
<comment type="catalytic activity">
    <reaction evidence="32">
        <text>N(6)-acetyl-L-lysyl-[alpha-tubulin] + H2O = L-lysyl-[alpha-tubulin] + acetate</text>
        <dbReference type="Rhea" id="RHEA:21548"/>
        <dbReference type="Rhea" id="RHEA-COMP:11278"/>
        <dbReference type="Rhea" id="RHEA-COMP:11279"/>
        <dbReference type="ChEBI" id="CHEBI:15377"/>
        <dbReference type="ChEBI" id="CHEBI:29969"/>
        <dbReference type="ChEBI" id="CHEBI:30089"/>
        <dbReference type="ChEBI" id="CHEBI:61930"/>
    </reaction>
    <physiologicalReaction direction="left-to-right" evidence="32">
        <dbReference type="Rhea" id="RHEA:21549"/>
    </physiologicalReaction>
</comment>
<evidence type="ECO:0000256" key="3">
    <source>
        <dbReference type="ARBA" id="ARBA00004123"/>
    </source>
</evidence>
<evidence type="ECO:0000256" key="12">
    <source>
        <dbReference type="ARBA" id="ARBA00022491"/>
    </source>
</evidence>
<keyword evidence="24" id="KW-0804">Transcription</keyword>
<accession>A0A6P8NTP1</accession>
<comment type="catalytic activity">
    <reaction evidence="29">
        <text>N(6)-acetyl-L-lysyl-[protein] + H2O = L-lysyl-[protein] + acetate</text>
        <dbReference type="Rhea" id="RHEA:58108"/>
        <dbReference type="Rhea" id="RHEA-COMP:9752"/>
        <dbReference type="Rhea" id="RHEA-COMP:10731"/>
        <dbReference type="ChEBI" id="CHEBI:15377"/>
        <dbReference type="ChEBI" id="CHEBI:29969"/>
        <dbReference type="ChEBI" id="CHEBI:30089"/>
        <dbReference type="ChEBI" id="CHEBI:61930"/>
    </reaction>
    <physiologicalReaction direction="left-to-right" evidence="29">
        <dbReference type="Rhea" id="RHEA:58109"/>
    </physiologicalReaction>
</comment>
<evidence type="ECO:0000256" key="23">
    <source>
        <dbReference type="ARBA" id="ARBA00023015"/>
    </source>
</evidence>
<sequence>MASPQDHMERRNLRSSSRSPSFPAESAATNTTTASIVMVISIPCEEKQKGRKGVQQQQSLQEAKKKGRMKLNKSVEEDMVSQLKGLNLSSKVTLGATALVCDESLEDFYCLWDKNFLESPDRLAAVREKLTHYGLLERCVLVQAHAASDEEILLVHSQKYLELMKSTQTMEQVELKALADTYDSVFLHPNSFSCACLAAGSVLQLVDKVLTGEALNGLALVRPPGHHAHRDKMNGYCMFNHLGIAARYAQRKHATERVLIVDWDVHHGQGTQFIFEEDPSVLYFSIHRHQHSRFWPHLLESGSNAVGRGQGEGFNINVPWNQIGMQDADYISTFLHLLLPVAFKFEPNLVLVAAGFDSVVGDPKGEMAVSPACFAHLTHLLMGLAGGKLVLSLEGGYNMRSLAEGVCAALKILLGDPCPRLASPIAPCQSALESMSETIGAHGKYWESLWDFGLGDLSPEKEEEKEEEEQADRGMLSPEALDALLDSTMIEVMRPLPKERTGLVYDERMKEHFNMWDSYHPEVPQRISRIYQLHMDLGLVSRCCRLPSRCATIDELLMCHSLDYIKTLQSTTDMKPRDLHRKGNEYNSIYLNSKSYACALLAAGCTFSAVEAVVTRKVRNAIAIVRPPGHHAERSNACGFCFFNSVALAARFAQELIGQPIRILILDWDIHHGNGTQHMFESDPSVLYVSLHRYDHGTFFPNSEDANYDKVGYGEGQGFNVNVAWNGSRMGDPEYLAAFQRLVMPLAYEFNPELVVVSAGFDAARGDPLGGCLVTPEGYAHMTHLLLGLAGGRVVLVLEGGYNLTSISESMSMCTRTLLGEAPPVLAKLKSPQPSALQSISNTIHAHLKYWKSLRLNVPKALGEEEPAVTRSVSDSTIKNQSPFLKLDRQKERIKSSPEGEKVDGRTQLSPPYSSVSGKGDSRGQTSLEQPAAAGKDDKKGQKLLASPEKVQERSQRSPVPAVAPENVDRGIPVEETREHQTPSDKNLQYCGELTAGLRSQQSPATPGSPSEGVKDDKEQLSTEVIGKNEEERDVQPAQQICTSLESLHLRRDSPGTLANLADSTSAHQNICSTPVGGARKKVRPHTTSGSLPSSPSLITVEYVSEKEGIDGTREMKEQTPQVGDLKEEEQLEGASGWSGSGSLGTLAQLFKNNLEAGSGTLYAVTPLPWCPHLESVQPVPFSGLNVMEACRECGSEAENWVCLVCYEVYCGRYVNEHMLTHSLNSGHLIVLSYSDLSVWCYGCDSYVHHQIILEAINVAHRMKFNEDLPLL</sequence>
<evidence type="ECO:0000256" key="25">
    <source>
        <dbReference type="ARBA" id="ARBA00023203"/>
    </source>
</evidence>
<reference evidence="39 40" key="1">
    <citation type="submission" date="2025-04" db="UniProtKB">
        <authorList>
            <consortium name="RefSeq"/>
        </authorList>
    </citation>
    <scope>IDENTIFICATION</scope>
</reference>
<dbReference type="GO" id="GO:0000118">
    <property type="term" value="C:histone deacetylase complex"/>
    <property type="evidence" value="ECO:0007669"/>
    <property type="project" value="TreeGrafter"/>
</dbReference>
<feature type="region of interest" description="Disordered" evidence="36">
    <location>
        <begin position="1074"/>
        <end position="1096"/>
    </location>
</feature>
<dbReference type="GO" id="GO:0040029">
    <property type="term" value="P:epigenetic regulation of gene expression"/>
    <property type="evidence" value="ECO:0007669"/>
    <property type="project" value="TreeGrafter"/>
</dbReference>
<keyword evidence="27" id="KW-0539">Nucleus</keyword>
<feature type="region of interest" description="Disordered" evidence="36">
    <location>
        <begin position="1"/>
        <end position="29"/>
    </location>
</feature>
<evidence type="ECO:0000313" key="38">
    <source>
        <dbReference type="Proteomes" id="UP000515159"/>
    </source>
</evidence>
<evidence type="ECO:0000256" key="2">
    <source>
        <dbReference type="ARBA" id="ARBA00004120"/>
    </source>
</evidence>
<keyword evidence="20" id="KW-0862">Zinc</keyword>
<feature type="compositionally biased region" description="Basic and acidic residues" evidence="36">
    <location>
        <begin position="1"/>
        <end position="12"/>
    </location>
</feature>
<dbReference type="GO" id="GO:0005813">
    <property type="term" value="C:centrosome"/>
    <property type="evidence" value="ECO:0007669"/>
    <property type="project" value="UniProtKB-SubCell"/>
</dbReference>
<keyword evidence="12" id="KW-0678">Repressor</keyword>
<dbReference type="Pfam" id="PF02148">
    <property type="entry name" value="zf-UBP"/>
    <property type="match status" value="1"/>
</dbReference>
<dbReference type="SUPFAM" id="SSF52768">
    <property type="entry name" value="Arginase/deacetylase"/>
    <property type="match status" value="2"/>
</dbReference>
<dbReference type="Gene3D" id="3.40.800.20">
    <property type="entry name" value="Histone deacetylase domain"/>
    <property type="match status" value="2"/>
</dbReference>
<keyword evidence="16" id="KW-0677">Repeat</keyword>
<dbReference type="GO" id="GO:0141221">
    <property type="term" value="F:histone deacetylase activity, hydrolytic mechanism"/>
    <property type="evidence" value="ECO:0007669"/>
    <property type="project" value="UniProtKB-EC"/>
</dbReference>
<dbReference type="GO" id="GO:0003779">
    <property type="term" value="F:actin binding"/>
    <property type="evidence" value="ECO:0007669"/>
    <property type="project" value="UniProtKB-KW"/>
</dbReference>
<dbReference type="CDD" id="cd10003">
    <property type="entry name" value="HDAC6-dom2"/>
    <property type="match status" value="1"/>
</dbReference>
<dbReference type="GO" id="GO:0030425">
    <property type="term" value="C:dendrite"/>
    <property type="evidence" value="ECO:0007669"/>
    <property type="project" value="UniProtKB-SubCell"/>
</dbReference>
<feature type="region of interest" description="Disordered" evidence="36">
    <location>
        <begin position="48"/>
        <end position="70"/>
    </location>
</feature>
<keyword evidence="19" id="KW-0378">Hydrolase</keyword>
<keyword evidence="11" id="KW-0963">Cytoplasm</keyword>
<dbReference type="Proteomes" id="UP000515159">
    <property type="component" value="Chromosome 1"/>
</dbReference>
<dbReference type="AlphaFoldDB" id="A0A6P8NTP1"/>
<keyword evidence="10" id="KW-0488">Methylation</keyword>
<evidence type="ECO:0000256" key="7">
    <source>
        <dbReference type="ARBA" id="ARBA00004489"/>
    </source>
</evidence>
<keyword evidence="13" id="KW-0597">Phosphoprotein</keyword>
<evidence type="ECO:0000313" key="40">
    <source>
        <dbReference type="RefSeq" id="XP_033779727.1"/>
    </source>
</evidence>
<comment type="catalytic activity">
    <reaction evidence="31">
        <text>N(6)-acetyl-L-lysyl-[histone] + H2O = L-lysyl-[histone] + acetate</text>
        <dbReference type="Rhea" id="RHEA:58196"/>
        <dbReference type="Rhea" id="RHEA-COMP:9845"/>
        <dbReference type="Rhea" id="RHEA-COMP:11338"/>
        <dbReference type="ChEBI" id="CHEBI:15377"/>
        <dbReference type="ChEBI" id="CHEBI:29969"/>
        <dbReference type="ChEBI" id="CHEBI:30089"/>
        <dbReference type="ChEBI" id="CHEBI:61930"/>
        <dbReference type="EC" id="3.5.1.98"/>
    </reaction>
    <physiologicalReaction direction="left-to-right" evidence="31">
        <dbReference type="Rhea" id="RHEA:58197"/>
    </physiologicalReaction>
</comment>
<evidence type="ECO:0000256" key="24">
    <source>
        <dbReference type="ARBA" id="ARBA00023163"/>
    </source>
</evidence>
<organism evidence="38 40">
    <name type="scientific">Geotrypetes seraphini</name>
    <name type="common">Gaboon caecilian</name>
    <name type="synonym">Caecilia seraphini</name>
    <dbReference type="NCBI Taxonomy" id="260995"/>
    <lineage>
        <taxon>Eukaryota</taxon>
        <taxon>Metazoa</taxon>
        <taxon>Chordata</taxon>
        <taxon>Craniata</taxon>
        <taxon>Vertebrata</taxon>
        <taxon>Euteleostomi</taxon>
        <taxon>Amphibia</taxon>
        <taxon>Gymnophiona</taxon>
        <taxon>Geotrypetes</taxon>
    </lineage>
</organism>
<feature type="compositionally biased region" description="Polar residues" evidence="36">
    <location>
        <begin position="871"/>
        <end position="883"/>
    </location>
</feature>
<dbReference type="PROSITE" id="PS50271">
    <property type="entry name" value="ZF_UBP"/>
    <property type="match status" value="1"/>
</dbReference>
<dbReference type="KEGG" id="gsh:117349987"/>
<keyword evidence="14" id="KW-0808">Transferase</keyword>
<dbReference type="PRINTS" id="PR01270">
    <property type="entry name" value="HDASUPER"/>
</dbReference>
<evidence type="ECO:0000256" key="36">
    <source>
        <dbReference type="SAM" id="MobiDB-lite"/>
    </source>
</evidence>
<evidence type="ECO:0000256" key="15">
    <source>
        <dbReference type="ARBA" id="ARBA00022723"/>
    </source>
</evidence>
<evidence type="ECO:0000256" key="5">
    <source>
        <dbReference type="ARBA" id="ARBA00004300"/>
    </source>
</evidence>
<dbReference type="RefSeq" id="XP_033779718.1">
    <property type="nucleotide sequence ID" value="XM_033923827.1"/>
</dbReference>
<evidence type="ECO:0000256" key="28">
    <source>
        <dbReference type="ARBA" id="ARBA00023273"/>
    </source>
</evidence>
<dbReference type="SUPFAM" id="SSF57850">
    <property type="entry name" value="RING/U-box"/>
    <property type="match status" value="1"/>
</dbReference>
<evidence type="ECO:0000256" key="11">
    <source>
        <dbReference type="ARBA" id="ARBA00022490"/>
    </source>
</evidence>
<keyword evidence="23" id="KW-0805">Transcription regulation</keyword>
<evidence type="ECO:0000256" key="6">
    <source>
        <dbReference type="ARBA" id="ARBA00004484"/>
    </source>
</evidence>
<evidence type="ECO:0000256" key="33">
    <source>
        <dbReference type="ARBA" id="ARBA00068733"/>
    </source>
</evidence>
<dbReference type="GeneID" id="117349987"/>
<feature type="compositionally biased region" description="Polar residues" evidence="36">
    <location>
        <begin position="998"/>
        <end position="1009"/>
    </location>
</feature>
<dbReference type="FunFam" id="3.40.800.20:FF:000005">
    <property type="entry name" value="histone deacetylase 6"/>
    <property type="match status" value="2"/>
</dbReference>
<dbReference type="InterPro" id="IPR013083">
    <property type="entry name" value="Znf_RING/FYVE/PHD"/>
</dbReference>
<gene>
    <name evidence="39 40" type="primary">HDAC6</name>
</gene>
<comment type="catalytic activity">
    <reaction evidence="30">
        <text>N(6)-(2E)-butenoyl-L-lysyl-[protein] + H2O = (2E)-2-butenoate + L-lysyl-[protein]</text>
        <dbReference type="Rhea" id="RHEA:69172"/>
        <dbReference type="Rhea" id="RHEA-COMP:9752"/>
        <dbReference type="Rhea" id="RHEA-COMP:13707"/>
        <dbReference type="ChEBI" id="CHEBI:15377"/>
        <dbReference type="ChEBI" id="CHEBI:29969"/>
        <dbReference type="ChEBI" id="CHEBI:35899"/>
        <dbReference type="ChEBI" id="CHEBI:137954"/>
    </reaction>
    <physiologicalReaction direction="left-to-right" evidence="30">
        <dbReference type="Rhea" id="RHEA:69173"/>
    </physiologicalReaction>
</comment>
<evidence type="ECO:0000256" key="8">
    <source>
        <dbReference type="ARBA" id="ARBA00004906"/>
    </source>
</evidence>
<dbReference type="GO" id="GO:0008270">
    <property type="term" value="F:zinc ion binding"/>
    <property type="evidence" value="ECO:0007669"/>
    <property type="project" value="UniProtKB-KW"/>
</dbReference>
<feature type="compositionally biased region" description="Basic and acidic residues" evidence="36">
    <location>
        <begin position="886"/>
        <end position="905"/>
    </location>
</feature>
<evidence type="ECO:0000256" key="9">
    <source>
        <dbReference type="ARBA" id="ARBA00007738"/>
    </source>
</evidence>
<dbReference type="RefSeq" id="XP_033779727.1">
    <property type="nucleotide sequence ID" value="XM_033923836.1"/>
</dbReference>
<evidence type="ECO:0000256" key="4">
    <source>
        <dbReference type="ARBA" id="ARBA00004279"/>
    </source>
</evidence>
<dbReference type="GO" id="GO:0051646">
    <property type="term" value="P:mitochondrion localization"/>
    <property type="evidence" value="ECO:0007669"/>
    <property type="project" value="UniProtKB-ARBA"/>
</dbReference>
<keyword evidence="26" id="KW-0206">Cytoskeleton</keyword>
<evidence type="ECO:0000256" key="21">
    <source>
        <dbReference type="ARBA" id="ARBA00022843"/>
    </source>
</evidence>
<evidence type="ECO:0000256" key="14">
    <source>
        <dbReference type="ARBA" id="ARBA00022679"/>
    </source>
</evidence>
<dbReference type="InterPro" id="IPR001607">
    <property type="entry name" value="Znf_UBP"/>
</dbReference>
<evidence type="ECO:0000256" key="20">
    <source>
        <dbReference type="ARBA" id="ARBA00022833"/>
    </source>
</evidence>
<evidence type="ECO:0000256" key="16">
    <source>
        <dbReference type="ARBA" id="ARBA00022737"/>
    </source>
</evidence>
<keyword evidence="22" id="KW-0156">Chromatin regulator</keyword>
<dbReference type="CTD" id="10013"/>
<dbReference type="SMART" id="SM00290">
    <property type="entry name" value="ZnF_UBP"/>
    <property type="match status" value="1"/>
</dbReference>
<dbReference type="GO" id="GO:0051130">
    <property type="term" value="P:positive regulation of cellular component organization"/>
    <property type="evidence" value="ECO:0007669"/>
    <property type="project" value="UniProtKB-ARBA"/>
</dbReference>
<comment type="subcellular location">
    <subcellularLocation>
        <location evidence="7">Cell projection</location>
        <location evidence="7">Axon</location>
    </subcellularLocation>
    <subcellularLocation>
        <location evidence="4">Cell projection</location>
        <location evidence="4">Dendrite</location>
    </subcellularLocation>
    <subcellularLocation>
        <location evidence="2">Cytoplasm</location>
        <location evidence="2">Cytoskeleton</location>
        <location evidence="2">Cilium basal body</location>
    </subcellularLocation>
    <subcellularLocation>
        <location evidence="5">Cytoplasm</location>
        <location evidence="5">Cytoskeleton</location>
        <location evidence="5">Microtubule organizing center</location>
        <location evidence="5">Centrosome</location>
    </subcellularLocation>
    <subcellularLocation>
        <location evidence="3">Nucleus</location>
    </subcellularLocation>
    <subcellularLocation>
        <location evidence="6">Perikaryon</location>
    </subcellularLocation>
</comment>
<keyword evidence="21" id="KW-0832">Ubl conjugation</keyword>
<dbReference type="GO" id="GO:0032886">
    <property type="term" value="P:regulation of microtubule-based process"/>
    <property type="evidence" value="ECO:0007669"/>
    <property type="project" value="UniProtKB-ARBA"/>
</dbReference>
<dbReference type="GO" id="GO:0030424">
    <property type="term" value="C:axon"/>
    <property type="evidence" value="ECO:0007669"/>
    <property type="project" value="UniProtKB-SubCell"/>
</dbReference>
<dbReference type="FunFam" id="3.30.40.10:FF:000342">
    <property type="entry name" value="Histone deacetylase 6"/>
    <property type="match status" value="1"/>
</dbReference>
<dbReference type="OrthoDB" id="424012at2759"/>
<evidence type="ECO:0000259" key="37">
    <source>
        <dbReference type="PROSITE" id="PS50271"/>
    </source>
</evidence>
<proteinExistence type="inferred from homology"/>
<evidence type="ECO:0000256" key="34">
    <source>
        <dbReference type="ARBA" id="ARBA00082852"/>
    </source>
</evidence>
<evidence type="ECO:0000256" key="18">
    <source>
        <dbReference type="ARBA" id="ARBA00022786"/>
    </source>
</evidence>
<comment type="similarity">
    <text evidence="9">Belongs to the histone deacetylase family. HD type 2 subfamily.</text>
</comment>
<dbReference type="InterPro" id="IPR000286">
    <property type="entry name" value="HDACs"/>
</dbReference>
<evidence type="ECO:0000256" key="22">
    <source>
        <dbReference type="ARBA" id="ARBA00022853"/>
    </source>
</evidence>
<keyword evidence="28" id="KW-0966">Cell projection</keyword>
<evidence type="ECO:0000256" key="29">
    <source>
        <dbReference type="ARBA" id="ARBA00049136"/>
    </source>
</evidence>
<evidence type="ECO:0000256" key="35">
    <source>
        <dbReference type="PROSITE-ProRule" id="PRU00502"/>
    </source>
</evidence>
<comment type="cofactor">
    <cofactor evidence="1">
        <name>Zn(2+)</name>
        <dbReference type="ChEBI" id="CHEBI:29105"/>
    </cofactor>
</comment>
<keyword evidence="25" id="KW-0009">Actin-binding</keyword>